<protein>
    <recommendedName>
        <fullName evidence="5">LmeA family phospholipid-binding protein</fullName>
    </recommendedName>
</protein>
<dbReference type="RefSeq" id="WP_157096730.1">
    <property type="nucleotide sequence ID" value="NZ_CP016591.1"/>
</dbReference>
<feature type="signal peptide" evidence="2">
    <location>
        <begin position="1"/>
        <end position="26"/>
    </location>
</feature>
<evidence type="ECO:0000256" key="1">
    <source>
        <dbReference type="SAM" id="MobiDB-lite"/>
    </source>
</evidence>
<dbReference type="KEGG" id="ado:A6F68_02472"/>
<dbReference type="OrthoDB" id="9991926at2"/>
<keyword evidence="2" id="KW-0732">Signal</keyword>
<accession>A0A1B2AFU2</accession>
<dbReference type="AlphaFoldDB" id="A0A1B2AFU2"/>
<name>A0A1B2AFU2_9SPHN</name>
<keyword evidence="4" id="KW-1185">Reference proteome</keyword>
<reference evidence="3 4" key="1">
    <citation type="submission" date="2016-07" db="EMBL/GenBank/DDBJ databases">
        <title>Complete genome sequence of Altererythrobacter dongtanensis KCTC 22672, a type strain with esterase isolated from tidal flat.</title>
        <authorList>
            <person name="Cheng H."/>
            <person name="Wu Y.-H."/>
            <person name="Zhou P."/>
            <person name="Huo Y.-Y."/>
            <person name="Wang C.-S."/>
            <person name="Xu X.-W."/>
        </authorList>
    </citation>
    <scope>NUCLEOTIDE SEQUENCE [LARGE SCALE GENOMIC DNA]</scope>
    <source>
        <strain evidence="3 4">KCTC 22672</strain>
    </source>
</reference>
<evidence type="ECO:0000256" key="2">
    <source>
        <dbReference type="SAM" id="SignalP"/>
    </source>
</evidence>
<evidence type="ECO:0008006" key="5">
    <source>
        <dbReference type="Google" id="ProtNLM"/>
    </source>
</evidence>
<evidence type="ECO:0000313" key="4">
    <source>
        <dbReference type="Proteomes" id="UP000092932"/>
    </source>
</evidence>
<sequence>MVRLFATSLAGLAVAAASLAAWNANANPSATWGSHLLTHREMPVVGNGAGGYPIRLELPEPTPVALASTTSAEVSEEVPGTDQNLETEAEPTAVAPDGQQRGKPALGPGIMLAFDFDIAQFGNGGALDEAGQIRTSKPVILAGNRLGAINLSVGKGASVSVDRQALATLVADKSPALSDRLSRLEGDQVTLDSLRSREVAVRYDALTDAIVIDTNS</sequence>
<feature type="chain" id="PRO_5008534157" description="LmeA family phospholipid-binding protein" evidence="2">
    <location>
        <begin position="27"/>
        <end position="216"/>
    </location>
</feature>
<dbReference type="Proteomes" id="UP000092932">
    <property type="component" value="Chromosome"/>
</dbReference>
<proteinExistence type="predicted"/>
<gene>
    <name evidence="3" type="ORF">A6F68_02472</name>
</gene>
<evidence type="ECO:0000313" key="3">
    <source>
        <dbReference type="EMBL" id="ANY20968.1"/>
    </source>
</evidence>
<organism evidence="3 4">
    <name type="scientific">Tsuneonella dongtanensis</name>
    <dbReference type="NCBI Taxonomy" id="692370"/>
    <lineage>
        <taxon>Bacteria</taxon>
        <taxon>Pseudomonadati</taxon>
        <taxon>Pseudomonadota</taxon>
        <taxon>Alphaproteobacteria</taxon>
        <taxon>Sphingomonadales</taxon>
        <taxon>Erythrobacteraceae</taxon>
        <taxon>Tsuneonella</taxon>
    </lineage>
</organism>
<dbReference type="EMBL" id="CP016591">
    <property type="protein sequence ID" value="ANY20968.1"/>
    <property type="molecule type" value="Genomic_DNA"/>
</dbReference>
<feature type="region of interest" description="Disordered" evidence="1">
    <location>
        <begin position="70"/>
        <end position="102"/>
    </location>
</feature>